<protein>
    <submittedName>
        <fullName evidence="2">PIN domain nuclease, a component of toxin-antitoxin system (PIN domain)</fullName>
    </submittedName>
</protein>
<dbReference type="AlphaFoldDB" id="A0A1M7NR10"/>
<evidence type="ECO:0000313" key="2">
    <source>
        <dbReference type="EMBL" id="SHN06478.1"/>
    </source>
</evidence>
<feature type="domain" description="PIN" evidence="1">
    <location>
        <begin position="4"/>
        <end position="124"/>
    </location>
</feature>
<dbReference type="Pfam" id="PF01850">
    <property type="entry name" value="PIN"/>
    <property type="match status" value="1"/>
</dbReference>
<keyword evidence="3" id="KW-1185">Reference proteome</keyword>
<name>A0A1M7NR10_9BACT</name>
<dbReference type="SUPFAM" id="SSF88723">
    <property type="entry name" value="PIN domain-like"/>
    <property type="match status" value="1"/>
</dbReference>
<dbReference type="STRING" id="388280.SAMN04488057_1061"/>
<accession>A0A1M7NR10</accession>
<proteinExistence type="predicted"/>
<dbReference type="InterPro" id="IPR041705">
    <property type="entry name" value="PIN_Sll0205"/>
</dbReference>
<dbReference type="CDD" id="cd09872">
    <property type="entry name" value="PIN_Sll0205-like"/>
    <property type="match status" value="1"/>
</dbReference>
<reference evidence="2 3" key="1">
    <citation type="submission" date="2016-11" db="EMBL/GenBank/DDBJ databases">
        <authorList>
            <person name="Jaros S."/>
            <person name="Januszkiewicz K."/>
            <person name="Wedrychowicz H."/>
        </authorList>
    </citation>
    <scope>NUCLEOTIDE SEQUENCE [LARGE SCALE GENOMIC DNA]</scope>
    <source>
        <strain evidence="2 3">CGMCC 1.6102</strain>
    </source>
</reference>
<organism evidence="2 3">
    <name type="scientific">Cyclobacterium lianum</name>
    <dbReference type="NCBI Taxonomy" id="388280"/>
    <lineage>
        <taxon>Bacteria</taxon>
        <taxon>Pseudomonadati</taxon>
        <taxon>Bacteroidota</taxon>
        <taxon>Cytophagia</taxon>
        <taxon>Cytophagales</taxon>
        <taxon>Cyclobacteriaceae</taxon>
        <taxon>Cyclobacterium</taxon>
    </lineage>
</organism>
<dbReference type="InterPro" id="IPR002716">
    <property type="entry name" value="PIN_dom"/>
</dbReference>
<dbReference type="Gene3D" id="3.40.50.1010">
    <property type="entry name" value="5'-nuclease"/>
    <property type="match status" value="1"/>
</dbReference>
<evidence type="ECO:0000259" key="1">
    <source>
        <dbReference type="Pfam" id="PF01850"/>
    </source>
</evidence>
<dbReference type="Proteomes" id="UP000184513">
    <property type="component" value="Unassembled WGS sequence"/>
</dbReference>
<evidence type="ECO:0000313" key="3">
    <source>
        <dbReference type="Proteomes" id="UP000184513"/>
    </source>
</evidence>
<dbReference type="RefSeq" id="WP_073094667.1">
    <property type="nucleotide sequence ID" value="NZ_FRCY01000006.1"/>
</dbReference>
<dbReference type="InterPro" id="IPR029060">
    <property type="entry name" value="PIN-like_dom_sf"/>
</dbReference>
<sequence>MRCLLDTHVILWIAFHENKISSRVRKLLLSNDAEIFLSAVSFWEISIKFQMGKLDLKHHTPETILTGFNQYFDFQNLDLKINDAASFFQLKQTHHKDPFDRMLIWQALQDDLTLISDDEIIKRYSDTGLKVIW</sequence>
<dbReference type="EMBL" id="FRCY01000006">
    <property type="protein sequence ID" value="SHN06478.1"/>
    <property type="molecule type" value="Genomic_DNA"/>
</dbReference>
<dbReference type="PANTHER" id="PTHR36173:SF2">
    <property type="entry name" value="RIBONUCLEASE VAPC16"/>
    <property type="match status" value="1"/>
</dbReference>
<gene>
    <name evidence="2" type="ORF">SAMN04488057_1061</name>
</gene>
<dbReference type="PANTHER" id="PTHR36173">
    <property type="entry name" value="RIBONUCLEASE VAPC16-RELATED"/>
    <property type="match status" value="1"/>
</dbReference>
<dbReference type="OrthoDB" id="9798990at2"/>
<dbReference type="InterPro" id="IPR052919">
    <property type="entry name" value="TA_system_RNase"/>
</dbReference>